<organism evidence="2 3">
    <name type="scientific">Arthrobotrys flagrans</name>
    <name type="common">Nematode-trapping fungus</name>
    <name type="synonym">Trichothecium flagrans</name>
    <dbReference type="NCBI Taxonomy" id="97331"/>
    <lineage>
        <taxon>Eukaryota</taxon>
        <taxon>Fungi</taxon>
        <taxon>Dikarya</taxon>
        <taxon>Ascomycota</taxon>
        <taxon>Pezizomycotina</taxon>
        <taxon>Orbiliomycetes</taxon>
        <taxon>Orbiliales</taxon>
        <taxon>Orbiliaceae</taxon>
        <taxon>Arthrobotrys</taxon>
    </lineage>
</organism>
<evidence type="ECO:0000313" key="3">
    <source>
        <dbReference type="Proteomes" id="UP000283090"/>
    </source>
</evidence>
<feature type="compositionally biased region" description="Acidic residues" evidence="1">
    <location>
        <begin position="60"/>
        <end position="73"/>
    </location>
</feature>
<feature type="region of interest" description="Disordered" evidence="1">
    <location>
        <begin position="50"/>
        <end position="73"/>
    </location>
</feature>
<dbReference type="Proteomes" id="UP000283090">
    <property type="component" value="Unassembled WGS sequence"/>
</dbReference>
<comment type="caution">
    <text evidence="2">The sequence shown here is derived from an EMBL/GenBank/DDBJ whole genome shotgun (WGS) entry which is preliminary data.</text>
</comment>
<proteinExistence type="predicted"/>
<dbReference type="GeneID" id="93582472"/>
<reference evidence="2 3" key="1">
    <citation type="submission" date="2019-01" db="EMBL/GenBank/DDBJ databases">
        <title>Intercellular communication is required for trap formation in the nematode-trapping fungus Duddingtonia flagrans.</title>
        <authorList>
            <person name="Youssar L."/>
            <person name="Wernet V."/>
            <person name="Hensel N."/>
            <person name="Hildebrandt H.-G."/>
            <person name="Fischer R."/>
        </authorList>
    </citation>
    <scope>NUCLEOTIDE SEQUENCE [LARGE SCALE GENOMIC DNA]</scope>
    <source>
        <strain evidence="2 3">CBS H-5679</strain>
    </source>
</reference>
<name>A0A437ADI3_ARTFL</name>
<evidence type="ECO:0000256" key="1">
    <source>
        <dbReference type="SAM" id="MobiDB-lite"/>
    </source>
</evidence>
<protein>
    <submittedName>
        <fullName evidence="2">Uncharacterized protein</fullName>
    </submittedName>
</protein>
<dbReference type="RefSeq" id="XP_067494685.1">
    <property type="nucleotide sequence ID" value="XM_067630256.1"/>
</dbReference>
<accession>A0A437ADI3</accession>
<dbReference type="AlphaFoldDB" id="A0A437ADI3"/>
<keyword evidence="3" id="KW-1185">Reference proteome</keyword>
<dbReference type="VEuPathDB" id="FungiDB:DFL_000161"/>
<gene>
    <name evidence="2" type="ORF">DFL_000161</name>
</gene>
<sequence>MNPGDEGAEEDLLLSFKLALLWKEEAVPGELAIVEDVMFKAESPGFGKTPRGIMFRGESGEEAGDLSSFDDDDSTVDTVVVGEEFVDEAADVEDRLSFL</sequence>
<dbReference type="EMBL" id="SAEB01000001">
    <property type="protein sequence ID" value="RVD89141.1"/>
    <property type="molecule type" value="Genomic_DNA"/>
</dbReference>
<evidence type="ECO:0000313" key="2">
    <source>
        <dbReference type="EMBL" id="RVD89141.1"/>
    </source>
</evidence>